<comment type="caution">
    <text evidence="1">The sequence shown here is derived from an EMBL/GenBank/DDBJ whole genome shotgun (WGS) entry which is preliminary data.</text>
</comment>
<dbReference type="EMBL" id="JBHTJA010000022">
    <property type="protein sequence ID" value="MFD0901546.1"/>
    <property type="molecule type" value="Genomic_DNA"/>
</dbReference>
<evidence type="ECO:0008006" key="3">
    <source>
        <dbReference type="Google" id="ProtNLM"/>
    </source>
</evidence>
<dbReference type="RefSeq" id="WP_378298759.1">
    <property type="nucleotide sequence ID" value="NZ_JBHTJA010000022.1"/>
</dbReference>
<reference evidence="2" key="1">
    <citation type="journal article" date="2019" name="Int. J. Syst. Evol. Microbiol.">
        <title>The Global Catalogue of Microorganisms (GCM) 10K type strain sequencing project: providing services to taxonomists for standard genome sequencing and annotation.</title>
        <authorList>
            <consortium name="The Broad Institute Genomics Platform"/>
            <consortium name="The Broad Institute Genome Sequencing Center for Infectious Disease"/>
            <person name="Wu L."/>
            <person name="Ma J."/>
        </authorList>
    </citation>
    <scope>NUCLEOTIDE SEQUENCE [LARGE SCALE GENOMIC DNA]</scope>
    <source>
        <strain evidence="2">JCM 31202</strain>
    </source>
</reference>
<protein>
    <recommendedName>
        <fullName evidence="3">Glycosyltransferase family 4 protein</fullName>
    </recommendedName>
</protein>
<evidence type="ECO:0000313" key="2">
    <source>
        <dbReference type="Proteomes" id="UP001596972"/>
    </source>
</evidence>
<sequence length="189" mass="21362">MTETPRVIVLAMDPALRTDAAPSVEPRRQYRRIIGLAAHFAEEGAEVDVVTAEPGGWDALDGRVRLHRLDEAEARHPLPWLEHTLVVRVPRLLARPVKRLGRPGARLDRARSTASTTVHRRVFLPFYRHARPLVLARVARRLPRDVRTAPLARVIVMDRTSVPLARRLARLHPDAVVTTRQDRSLRAAP</sequence>
<evidence type="ECO:0000313" key="1">
    <source>
        <dbReference type="EMBL" id="MFD0901546.1"/>
    </source>
</evidence>
<keyword evidence="2" id="KW-1185">Reference proteome</keyword>
<organism evidence="1 2">
    <name type="scientific">Actinomadura sediminis</name>
    <dbReference type="NCBI Taxonomy" id="1038904"/>
    <lineage>
        <taxon>Bacteria</taxon>
        <taxon>Bacillati</taxon>
        <taxon>Actinomycetota</taxon>
        <taxon>Actinomycetes</taxon>
        <taxon>Streptosporangiales</taxon>
        <taxon>Thermomonosporaceae</taxon>
        <taxon>Actinomadura</taxon>
    </lineage>
</organism>
<dbReference type="Proteomes" id="UP001596972">
    <property type="component" value="Unassembled WGS sequence"/>
</dbReference>
<name>A0ABW3ERF9_9ACTN</name>
<proteinExistence type="predicted"/>
<accession>A0ABW3ERF9</accession>
<gene>
    <name evidence="1" type="ORF">ACFQ11_14190</name>
</gene>